<dbReference type="GO" id="GO:0005634">
    <property type="term" value="C:nucleus"/>
    <property type="evidence" value="ECO:0007669"/>
    <property type="project" value="TreeGrafter"/>
</dbReference>
<dbReference type="AlphaFoldDB" id="A0A803N981"/>
<evidence type="ECO:0000313" key="2">
    <source>
        <dbReference type="EnsemblPlants" id="AUR62042461-RA:cds"/>
    </source>
</evidence>
<feature type="compositionally biased region" description="Basic residues" evidence="1">
    <location>
        <begin position="176"/>
        <end position="189"/>
    </location>
</feature>
<accession>A0A803N981</accession>
<evidence type="ECO:0000313" key="3">
    <source>
        <dbReference type="Proteomes" id="UP000596660"/>
    </source>
</evidence>
<keyword evidence="3" id="KW-1185">Reference proteome</keyword>
<protein>
    <submittedName>
        <fullName evidence="2">Uncharacterized protein</fullName>
    </submittedName>
</protein>
<evidence type="ECO:0000256" key="1">
    <source>
        <dbReference type="SAM" id="MobiDB-lite"/>
    </source>
</evidence>
<feature type="region of interest" description="Disordered" evidence="1">
    <location>
        <begin position="79"/>
        <end position="239"/>
    </location>
</feature>
<feature type="compositionally biased region" description="Basic residues" evidence="1">
    <location>
        <begin position="146"/>
        <end position="158"/>
    </location>
</feature>
<dbReference type="EnsemblPlants" id="AUR62042461-RA">
    <property type="protein sequence ID" value="AUR62042461-RA:cds"/>
    <property type="gene ID" value="AUR62042461"/>
</dbReference>
<dbReference type="InterPro" id="IPR040014">
    <property type="entry name" value="CIR1"/>
</dbReference>
<dbReference type="PANTHER" id="PTHR13151:SF2">
    <property type="entry name" value="COREPRESSOR INTERACTING WITH RBPJ 1"/>
    <property type="match status" value="1"/>
</dbReference>
<dbReference type="PANTHER" id="PTHR13151">
    <property type="entry name" value="CBF1 INTERACTING COREPRESSOR CIR"/>
    <property type="match status" value="1"/>
</dbReference>
<feature type="compositionally biased region" description="Basic residues" evidence="1">
    <location>
        <begin position="210"/>
        <end position="224"/>
    </location>
</feature>
<feature type="compositionally biased region" description="Basic residues" evidence="1">
    <location>
        <begin position="113"/>
        <end position="129"/>
    </location>
</feature>
<dbReference type="Gramene" id="AUR62042461-RA">
    <property type="protein sequence ID" value="AUR62042461-RA:cds"/>
    <property type="gene ID" value="AUR62042461"/>
</dbReference>
<feature type="compositionally biased region" description="Basic and acidic residues" evidence="1">
    <location>
        <begin position="93"/>
        <end position="112"/>
    </location>
</feature>
<reference evidence="2" key="1">
    <citation type="journal article" date="2017" name="Nature">
        <title>The genome of Chenopodium quinoa.</title>
        <authorList>
            <person name="Jarvis D.E."/>
            <person name="Ho Y.S."/>
            <person name="Lightfoot D.J."/>
            <person name="Schmoeckel S.M."/>
            <person name="Li B."/>
            <person name="Borm T.J.A."/>
            <person name="Ohyanagi H."/>
            <person name="Mineta K."/>
            <person name="Michell C.T."/>
            <person name="Saber N."/>
            <person name="Kharbatia N.M."/>
            <person name="Rupper R.R."/>
            <person name="Sharp A.R."/>
            <person name="Dally N."/>
            <person name="Boughton B.A."/>
            <person name="Woo Y.H."/>
            <person name="Gao G."/>
            <person name="Schijlen E.G.W.M."/>
            <person name="Guo X."/>
            <person name="Momin A.A."/>
            <person name="Negrao S."/>
            <person name="Al-Babili S."/>
            <person name="Gehring C."/>
            <person name="Roessner U."/>
            <person name="Jung C."/>
            <person name="Murphy K."/>
            <person name="Arold S.T."/>
            <person name="Gojobori T."/>
            <person name="van der Linden C.G."/>
            <person name="van Loo E.N."/>
            <person name="Jellen E.N."/>
            <person name="Maughan P.J."/>
            <person name="Tester M."/>
        </authorList>
    </citation>
    <scope>NUCLEOTIDE SEQUENCE [LARGE SCALE GENOMIC DNA]</scope>
    <source>
        <strain evidence="2">cv. PI 614886</strain>
    </source>
</reference>
<dbReference type="Proteomes" id="UP000596660">
    <property type="component" value="Unplaced"/>
</dbReference>
<feature type="compositionally biased region" description="Basic residues" evidence="1">
    <location>
        <begin position="79"/>
        <end position="92"/>
    </location>
</feature>
<name>A0A803N981_CHEQI</name>
<reference evidence="2" key="2">
    <citation type="submission" date="2021-03" db="UniProtKB">
        <authorList>
            <consortium name="EnsemblPlants"/>
        </authorList>
    </citation>
    <scope>IDENTIFICATION</scope>
</reference>
<proteinExistence type="predicted"/>
<dbReference type="GO" id="GO:0003714">
    <property type="term" value="F:transcription corepressor activity"/>
    <property type="evidence" value="ECO:0007669"/>
    <property type="project" value="InterPro"/>
</dbReference>
<organism evidence="2 3">
    <name type="scientific">Chenopodium quinoa</name>
    <name type="common">Quinoa</name>
    <dbReference type="NCBI Taxonomy" id="63459"/>
    <lineage>
        <taxon>Eukaryota</taxon>
        <taxon>Viridiplantae</taxon>
        <taxon>Streptophyta</taxon>
        <taxon>Embryophyta</taxon>
        <taxon>Tracheophyta</taxon>
        <taxon>Spermatophyta</taxon>
        <taxon>Magnoliopsida</taxon>
        <taxon>eudicotyledons</taxon>
        <taxon>Gunneridae</taxon>
        <taxon>Pentapetalae</taxon>
        <taxon>Caryophyllales</taxon>
        <taxon>Chenopodiaceae</taxon>
        <taxon>Chenopodioideae</taxon>
        <taxon>Atripliceae</taxon>
        <taxon>Chenopodium</taxon>
    </lineage>
</organism>
<sequence>MTRTASQRCDAAKERLEVVEQRWELKQKPGINPPRGGFHLDDPNQQIVADEDIFDEYGGFLNGGNIPELLTNFNFITHKKKSKGKNYKKNISRRKDHDEDSSSSDRDNDRRSSKMKHSSKRKQKWASHRQSHEGNSPVSHGDSGKLKGKSSSKHKQRRLHLDTDQESSFSSDSYEHKRRSRKRRIHNKTNRKDLSHSSMSEDSVDERYHGRSKHKDLRRHKKSKSLHEGGPSGEEKSSKKGTLIGYSLGIVGQLFLKAMLSSPLKKSWMSMGDLENISANHIFGLGEFLTCSESVTRFLIFQ</sequence>